<organism evidence="5 6">
    <name type="scientific">Leishmania tarentolae</name>
    <name type="common">Sauroleishmania tarentolae</name>
    <dbReference type="NCBI Taxonomy" id="5689"/>
    <lineage>
        <taxon>Eukaryota</taxon>
        <taxon>Discoba</taxon>
        <taxon>Euglenozoa</taxon>
        <taxon>Kinetoplastea</taxon>
        <taxon>Metakinetoplastina</taxon>
        <taxon>Trypanosomatida</taxon>
        <taxon>Trypanosomatidae</taxon>
        <taxon>Leishmaniinae</taxon>
        <taxon>Leishmania</taxon>
        <taxon>lizard Leishmania</taxon>
    </lineage>
</organism>
<dbReference type="PROSITE" id="PS50088">
    <property type="entry name" value="ANK_REPEAT"/>
    <property type="match status" value="2"/>
</dbReference>
<dbReference type="InterPro" id="IPR002110">
    <property type="entry name" value="Ankyrin_rpt"/>
</dbReference>
<feature type="region of interest" description="Disordered" evidence="4">
    <location>
        <begin position="3008"/>
        <end position="3027"/>
    </location>
</feature>
<name>A0A640KEY4_LEITA</name>
<dbReference type="SUPFAM" id="SSF48403">
    <property type="entry name" value="Ankyrin repeat"/>
    <property type="match status" value="2"/>
</dbReference>
<feature type="region of interest" description="Disordered" evidence="4">
    <location>
        <begin position="5352"/>
        <end position="5409"/>
    </location>
</feature>
<feature type="repeat" description="ANK" evidence="3">
    <location>
        <begin position="3787"/>
        <end position="3819"/>
    </location>
</feature>
<sequence>MYTPLEADVRLETAPAVALPESSIVRCTPQRPFNETLQAEAAAYLHEREADVSVELSKGDPNSSAKQRENPLVPPGLLIELREGEQVDPSLPRPENLNLCTCTTAVFDAWLRAVVRSISVAADPAASMQRGNSCGSRTIHGRAKSDSMAGASRQKALYRALEMLEAAARLLQRHTVLCRDRSRLLLAYYGALEEDIQQHATASSASPAEKETAHLTAGAQLHQLLPPEQHKFSPFHYQLRMYKRDAPLQHYTHEKAKLQSRLEKVYYVLVKLEEVEGLSNSILVEGQATSLPSQQKQNTADLPDGDTKAGSMMRIGLGKNGIDAGTRTDAHGALTLSCGSGAREDGLREPKLHGPASQFSRQLVGMEQRVRRLRHQLRLPLPASEVTSRLRNELILSFSARILALRESAPFTSEIYATSTAPAASSSRQVALQPHGDAMHHQSSHSISAFVEWYVQRVMDPLAISQLLSIVPREYVVTTTCRLVYACETHASLRSSRALPDLGPVLLRAVAEGRSDAVAQLLLSSSVSYGSVLSHPVDCHTCFFAGLLGGQLDVLTRLVEQQSWHVNALHMLLFMSAPWNIAAAPTVVMPSRGCHVYQQALVERVQAFLSVAEQILAARSHEPTYKLPLALEESVMGATGMGTSAGGADKETDELALAALRKAQLLDMSTEGEKLIASLGCFLGSAASSDPTFDEALSGGRHSSGRSVHIRKTITTADTPVALGSGIKKASDASSTGDDDITDSAGVLTLGAPSMLSASRGGPALPPLFLNGALHRLQLFLAVRNAMLQYERLRHDSRWEALLGKVKARTGSGDDTSAAATNTAHGLGSSSKNLVCMHAKTPSPLQGVASANDRANHREAPPSSALTPPSSFAHVLHQNRLDGLTAVAVCPLRCQMCPAFTTPQLQRVDAWSYGPLQPTAAITTALSTARDTSSEGAAEQSSRDLISLIAPVKPQILTEEDDGYLNENLYDRHDRSLNSLCSHSQPIAALLMRSDTAIDMTAGWWLAHSIKNEANFAEEYVRYGHNNSSSSSSSSNRAPNTIDGNSRKCNAEGQAAHGTCLHRLVNPWQVCVATSLLVTSLPFRYSLSVPLEEVRRAEQDAKQRRALRILYGSSVGREGEKSNSDNEDDGDAWDDHHPLCSGAGTVGERPATFYVHRPPPPRATPSFYYEVQISVEYLVAMYTADCLEATTHAIGSEVLAQNASRPLSEDAMYRRCANCVVVGLCNPITAAQANGCTHSPSPPYVVTHLGHECGTGDKDEDGGRGRSGEGGWSAGVSVSVIAHEKGTASRLLSTGATADPVPGAAVAEPGEASTAQSDDDADVDVLYLCVWKHQHSTVRAIKAMKAPLHRLDADAADAWISTSPVYLRLELPRWLQGAPAKEAETTTATDTPPDRVATVNGNSANAAATAATASTNVWLPIITRACREDVARAVAKAQQKQAEAAQTVVANKVGEHARESRRGAASSSASPLASLPRVRCEVPATLVLGLLLDPSADTLRLRLNNYVDFEEITLGLRLGGAADDTSTTASAPHTPPVPQPRLYPAATLSLNDCGWRSWCEHQTRKWLKQQQQGVSPTGLTSGKENGGRTQIEYSAPPSSTSLSNAVIRFNFDAAELLFMPPPPHQAAKMMPAGAMVSATKTARTPPHQQQQQQRMREPVTTKTPPSVVPPYGMLQHIALLDSTVKFKEMLSVLTNVSLLAATKQSGGKNQQPLSSIVHSNDAAVEDEVNGVHATIPRGAAPQAHSSLLLVGSHDSRAHAAMMRVHSLLNTPGGGVTGTAAGNSSVFNNSDPADVFYPPVRIYRHSCHCPPRELYPLSSSSWSDAADKDNTERRSRRTQQPQRPLGNRRMGLGGAGEGSSLFSSNLYWHDIVPENARLTPLCAALASRQRTMAYAIAVHPLTCFCNLSADPDSASAAYVQQQQSQQRRTALYAACALGYMEVVQVLLERIPVEELLSYFGLVIQSEARATLQRCYAMANAAFLRKYRLRSLVTQSSSSLNGADQVNSSSENCSITTRSTLNSRNGTTTMTLAAHARKSGDAAAATSPSAAPYLSNESQRALLDVSAIYSSSRSTYTPLHVALLGVVLDNGDQDDEGVDEGSYVDVNTEEACMSLLSARLSKQTACATVLLNCLYDLLCVASVSNAATCKARSAAEPVYPPNSIKSYGRAEDMLKDDAQARRSSLAGRELFVDALNLQSPAGEAALLIAVRHNNVAVALRLLKMGAQPACMDRVTKLLSLELACANRCTPIAEALLQSHNGGGAVYAMSPVLLNHAGIATALCWCAINNMPATMQRLLECDGIDVESGFEGSSPLHLAIAFGSEAAALALLSGTQPRKRAAICPRKGGGSKSETPSAVPVAAGSAAPVTTAASFAAKHVNLDSSQRGATAQSASGAQPREAVSAAKAHKKPFMDVNILHERTHCTPLHLACERGQLSIIRTLLQGWHAQLNIAAAYTNYTPLLTALAHGQEEAALRILEHSKDELRRGRAVLDLCAIDQHGNTALHLAASRGMALALEYMLVQFSEEELARLAALHPTLRASPAYKTTTCMVPLHAVNKQGKTALLTAVQYGQAGTAELLVSMLIDGVETQAVGSSATAFGGGVGSKSSTRVADGGEASLRTSDKAAASTSSHIGGPLIEGTCMALYQAHRKHLDSVVELMLSAPPSLFPCTAEFRKSVQLYKQHQADGRRSVVLKMESADDDDVRPAFIRDDNSSQVPVSKRNENASEQTPAMALDRGSFVRLLLTRAAGTTISPSDALTVLLRGFALPELCVYLSDVAAESAALGVQRSTAMAHADLLIGYLQEHAESVVAPARAVVFCRGVWVCLQQWLSSEAPAEHERMAVSRTHHGLFSGTMDPTSLQFSVGTENSSEHGQKQQQQNEFEESSMGWLCRVLIASKPDAGSHPHGNAALPKSALPANASSPPALSADSSGAAQEVEHYRHALEEALNRKTLSLEVARMIRLYGRSHGGARAIEEIKSIVATYVRTHANAPAAQVRLSTMATTTAAVSSTPTWNGDGTPGLDAKGRAVPDRNGVHIIGNEELFTTPMGFTVLQLAITLSLPEVVTFLVDTYKLNPLYAPAQAMHSCGAPSDAPPLQQANCSKEGIREEKAARVRHVVAHAVRAMVRAATRCAGHADYGEAHGSAGKSREENGLWICWSPYRLAVRSGHLHIVKTLLLAGSSATPVAPTSAEIDPQELCGTSASARFLDSDGRVKGGVAVGSAGATVSTATSPSALVDYKEPAWLDPYQRTALQESIVVVTTCGSDSLVDSLTSGTSTGLWSSSAVAKTSPSPSEALALVRLLLEHGAQPNGLFDSTGSDAWLLAVAGSGASDLPITHHSPDSDASFSLLSLAGATASASTSLTLFRTTAGEAAGKRCVDLLLRYRAPLLRCAPAKLCRADTPLDDKRLIGPQDSAESECFNEQLLCHSRLLLYQWRRLPCMRLVPTRSSAVGSVRRGRRLGDTAGDVHDGSDNDEVNDAAVKDGDDTDRHRYSVFEQADALCSQYAKAQQSLYPSTAMGMPHGGGEVKPSSSSPQATVLSTAVSFESLSSLTSAERESSLPSNMAVEGAVTSHRRALKGRCVSVPDIPVEREAETTPLAPSLSAESLRTQLIKALRLCYGVVFLYTCVEYTPLQLLQLVRAFGAAAIPVSARHPLSSDSVATRLLRKTLAHLLARTSGSGGGNGGGGITSNSPHRAPENDAASIIIGDANDMSELTMSALKDTPCTDDPAADPETRALVGACVGLVHMLRDAALRQPSLPSAPQPQAANTAAGHALRSILFQPSYDGETALSLAARIAHAPLISVLVQSGAAVSPDSHICSRGGDESWRSHGSESGSGIEDGAVAYDISGLPITSNCSLRTNLVDVVVRMLLATRVYYPAQDIGTIYALLAHMPSEPARRAFLRAVYPNIHPLPALQLAIDNVSVASDFLTSPDGMNALWTNLLYAHFTGQLDTTVRATAKVWSDLLHAVLPGAPAVPVYLVMCTAVREELNAEELKASCSGVPAQSTQVMPSQLQSLASSSISLRAVKKRPKERPMSSTISNWAHVVRLTNLFLQLMAMSAAETLMSKSSKPSAYVSAAATTLPSITTAGAGSGQPAPHGLSGTLLWDIIELAVRYDDKDMLRHLLQLRLPDIVLKSISNLQCQQQALSSTITLRKTYSSMGVSARAMETASVAILGSYPSFAGVSTTAQATLVLERLQRLLWWEAVQELHVDLLAVAAGSVSTLRFLYTSSPPDVRAQMAPMRYDRVDIKSGMPEGVSPTPDIVAPAAEGSTAAEELLETFPKVKKSTHEGIGCGAMSQSPKVFALSSKAQTKTTAVHQRPNNSFSASAASATPSANGVAGQVASTPETLIPSLLPAVKLVPSSLAGTLDTPSERSLTLPLEDAPQLQPKEKEDKAESAAAVVYAELRFMESCVQNGRRRLAGGEEGRRCVTAVTWGLGAAACKVRLKTVQSSTRSVSPSTEVTSEVSTTPGARVEVQQRRTSTLHPLPRPSSQRRTALNGNIGGVGSVKGSRMTITAAESTAAQRVGQRGEQTRSASLTKASAVAKEANRMVPSSSVPQDAVAPEPVYFMYLQLDWALHATCQLRSPRPSSGTLETVLFLLDQRVALSVPVLDLFLAGTVAPGNVAAAASQKPSSNADVQQERAINLRYQTRAHGDTLLHLLVLHDQCQLAEYYLEYCHFWFVSNKLDPQPVSRRPGRFPIDWSAAPSDFDSSDDDLNNDNAHLGSGGGFISHDEQKRSTCVSEPLPQRSGGSSSRYARNMPREFLRCMLRVNAHGLTAFDYAHTPAMLQLLEWYGCVPPTYRPNPRTFRRAVFLSHGRHSDVREAYTFADNMDDYDSDEAAHQRKTSSGRASTVAPRKREVLRFFPVPRLVLATDNFLALMDPTGTELVSTVGSVTSAQAYTTPSGTANRKSHNKGSAVNQSLAKGEVPASDRTQPLQVSDRRIDAMISTERRQLQANWKRHQQQERAKALLFEQVAAQSQALVTRQGRTGSGAGESGRDGTLPYLTRTVTAHRRQQWELQRHPPCNEMTLWHNALQAQKLSASALTGEPSRGQLKRRIKGGARGSDGKGAGILPILLSEEVSLLHLGLCSFEDELVRLYGELHTASAFAPAAGKGNTNGDEVRADGHENDTVSVLGAYSRLLLPPSVTDTPTTPTQQDHEEPRRSSGVLARDVPPEMSNTITIPNTKASHTGRTVLPGISSLGGSIRNAFSSAQQGSQLSSTSPTNGISRTSQDFISRGRSLTPPPPLSQMDVVFLLECQQFVVYPLSMPSAGDTAEVVNDGSDGTHSESRKPRSSARGSGGLSMAIGNVSPAPSNDEGSGADPHPPLGKGVFGVSELPAVVERCTGGRIGTEAQRAKGPDRGASRQRAPAPAATGRDIAGSSLAPPHKSVARRERAGGTRDVPPSDLAFLRLFLARNAMDNLSSELMDVSAHRHEAALLVSLTPMLLSGISGDGAGGTCMSAASTMRNLVVKLMDTRWKQFGSRTIISDTNANAAPTSTESVALLNVPPFTLAETQALCAHPAPFSTPPVVGEHGTATPMAALDSAAARGPISMAARLEEWVARRWPLQGQAPPFSKRHVDGERAGPAASQKPPRRKIKSHIPEEVGENKTDRDNADDSGYDDDAVAPSVLDQIEPVGGVSTAAQQVLMRALLKRFAAATGAQLSEQMGLVITPNYDVVEVGDTAAALRDMEARVAAPAAAQKKH</sequence>
<comment type="caution">
    <text evidence="5">The sequence shown here is derived from an EMBL/GenBank/DDBJ whole genome shotgun (WGS) entry which is preliminary data.</text>
</comment>
<evidence type="ECO:0000313" key="6">
    <source>
        <dbReference type="Proteomes" id="UP000419144"/>
    </source>
</evidence>
<dbReference type="SMART" id="SM00248">
    <property type="entry name" value="ANK"/>
    <property type="match status" value="15"/>
</dbReference>
<evidence type="ECO:0000256" key="2">
    <source>
        <dbReference type="ARBA" id="ARBA00023043"/>
    </source>
</evidence>
<feature type="region of interest" description="Disordered" evidence="4">
    <location>
        <begin position="3677"/>
        <end position="3698"/>
    </location>
</feature>
<feature type="region of interest" description="Disordered" evidence="4">
    <location>
        <begin position="1643"/>
        <end position="1667"/>
    </location>
</feature>
<feature type="compositionally biased region" description="Polar residues" evidence="4">
    <location>
        <begin position="4907"/>
        <end position="4928"/>
    </location>
</feature>
<dbReference type="PANTHER" id="PTHR24173:SF74">
    <property type="entry name" value="ANKYRIN REPEAT DOMAIN-CONTAINING PROTEIN 16"/>
    <property type="match status" value="1"/>
</dbReference>
<evidence type="ECO:0000256" key="3">
    <source>
        <dbReference type="PROSITE-ProRule" id="PRU00023"/>
    </source>
</evidence>
<feature type="region of interest" description="Disordered" evidence="4">
    <location>
        <begin position="2902"/>
        <end position="2934"/>
    </location>
</feature>
<keyword evidence="2 3" id="KW-0040">ANK repeat</keyword>
<gene>
    <name evidence="5" type="ORF">LtaPh_1910500</name>
</gene>
<evidence type="ECO:0000313" key="5">
    <source>
        <dbReference type="EMBL" id="GET88002.1"/>
    </source>
</evidence>
<dbReference type="PROSITE" id="PS50297">
    <property type="entry name" value="ANK_REP_REGION"/>
    <property type="match status" value="2"/>
</dbReference>
<dbReference type="Gene3D" id="1.25.40.20">
    <property type="entry name" value="Ankyrin repeat-containing domain"/>
    <property type="match status" value="3"/>
</dbReference>
<feature type="compositionally biased region" description="Polar residues" evidence="4">
    <location>
        <begin position="4483"/>
        <end position="4503"/>
    </location>
</feature>
<feature type="compositionally biased region" description="Gly residues" evidence="4">
    <location>
        <begin position="3679"/>
        <end position="3689"/>
    </location>
</feature>
<feature type="region of interest" description="Disordered" evidence="4">
    <location>
        <begin position="1997"/>
        <end position="2018"/>
    </location>
</feature>
<feature type="compositionally biased region" description="Low complexity" evidence="4">
    <location>
        <begin position="4327"/>
        <end position="4336"/>
    </location>
</feature>
<keyword evidence="6" id="KW-1185">Reference proteome</keyword>
<feature type="region of interest" description="Disordered" evidence="4">
    <location>
        <begin position="2704"/>
        <end position="2729"/>
    </location>
</feature>
<feature type="region of interest" description="Disordered" evidence="4">
    <location>
        <begin position="1025"/>
        <end position="1046"/>
    </location>
</feature>
<keyword evidence="1" id="KW-0677">Repeat</keyword>
<dbReference type="PANTHER" id="PTHR24173">
    <property type="entry name" value="ANKYRIN REPEAT CONTAINING"/>
    <property type="match status" value="1"/>
</dbReference>
<evidence type="ECO:0000256" key="4">
    <source>
        <dbReference type="SAM" id="MobiDB-lite"/>
    </source>
</evidence>
<feature type="region of interest" description="Disordered" evidence="4">
    <location>
        <begin position="4714"/>
        <end position="4760"/>
    </location>
</feature>
<reference evidence="5" key="1">
    <citation type="submission" date="2019-11" db="EMBL/GenBank/DDBJ databases">
        <title>Leishmania tarentolae CDS.</title>
        <authorList>
            <person name="Goto Y."/>
            <person name="Yamagishi J."/>
        </authorList>
    </citation>
    <scope>NUCLEOTIDE SEQUENCE [LARGE SCALE GENOMIC DNA]</scope>
    <source>
        <strain evidence="5">Parrot Tar II</strain>
    </source>
</reference>
<feature type="region of interest" description="Disordered" evidence="4">
    <location>
        <begin position="4372"/>
        <end position="4396"/>
    </location>
</feature>
<feature type="compositionally biased region" description="Polar residues" evidence="4">
    <location>
        <begin position="4317"/>
        <end position="4326"/>
    </location>
</feature>
<dbReference type="EMBL" id="BLBS01000024">
    <property type="protein sequence ID" value="GET88002.1"/>
    <property type="molecule type" value="Genomic_DNA"/>
</dbReference>
<protein>
    <recommendedName>
        <fullName evidence="7">Ankyrin repeat protein</fullName>
    </recommendedName>
</protein>
<feature type="region of interest" description="Disordered" evidence="4">
    <location>
        <begin position="5149"/>
        <end position="5184"/>
    </location>
</feature>
<feature type="region of interest" description="Disordered" evidence="4">
    <location>
        <begin position="5281"/>
        <end position="5339"/>
    </location>
</feature>
<feature type="compositionally biased region" description="Basic and acidic residues" evidence="4">
    <location>
        <begin position="5361"/>
        <end position="5370"/>
    </location>
</feature>
<feature type="region of interest" description="Disordered" evidence="4">
    <location>
        <begin position="5049"/>
        <end position="5069"/>
    </location>
</feature>
<feature type="region of interest" description="Disordered" evidence="4">
    <location>
        <begin position="4482"/>
        <end position="4509"/>
    </location>
</feature>
<feature type="compositionally biased region" description="Low complexity" evidence="4">
    <location>
        <begin position="1026"/>
        <end position="1036"/>
    </location>
</feature>
<dbReference type="FunFam" id="1.25.40.20:FF:000669">
    <property type="entry name" value="SPRY domain/Ankyrin repeats (3 copies), putative"/>
    <property type="match status" value="1"/>
</dbReference>
<feature type="region of interest" description="Disordered" evidence="4">
    <location>
        <begin position="1294"/>
        <end position="1318"/>
    </location>
</feature>
<feature type="repeat" description="ANK" evidence="3">
    <location>
        <begin position="2420"/>
        <end position="2442"/>
    </location>
</feature>
<dbReference type="VEuPathDB" id="TriTrypDB:LtaPh_1910500"/>
<feature type="region of interest" description="Disordered" evidence="4">
    <location>
        <begin position="5577"/>
        <end position="5632"/>
    </location>
</feature>
<accession>A0A640KEY4</accession>
<proteinExistence type="predicted"/>
<feature type="compositionally biased region" description="Basic and acidic residues" evidence="4">
    <location>
        <begin position="3460"/>
        <end position="3472"/>
    </location>
</feature>
<feature type="region of interest" description="Disordered" evidence="4">
    <location>
        <begin position="127"/>
        <end position="146"/>
    </location>
</feature>
<feature type="region of interest" description="Disordered" evidence="4">
    <location>
        <begin position="52"/>
        <end position="71"/>
    </location>
</feature>
<feature type="compositionally biased region" description="Polar residues" evidence="4">
    <location>
        <begin position="2383"/>
        <end position="2393"/>
    </location>
</feature>
<feature type="region of interest" description="Disordered" evidence="4">
    <location>
        <begin position="1818"/>
        <end position="1852"/>
    </location>
</feature>
<feature type="compositionally biased region" description="Basic and acidic residues" evidence="4">
    <location>
        <begin position="5608"/>
        <end position="5623"/>
    </location>
</feature>
<feature type="compositionally biased region" description="Low complexity" evidence="4">
    <location>
        <begin position="2909"/>
        <end position="2934"/>
    </location>
</feature>
<dbReference type="Proteomes" id="UP000419144">
    <property type="component" value="Unassembled WGS sequence"/>
</dbReference>
<feature type="region of interest" description="Disordered" evidence="4">
    <location>
        <begin position="3517"/>
        <end position="3536"/>
    </location>
</feature>
<dbReference type="Pfam" id="PF12796">
    <property type="entry name" value="Ank_2"/>
    <property type="match status" value="1"/>
</dbReference>
<dbReference type="OrthoDB" id="20872at2759"/>
<feature type="region of interest" description="Disordered" evidence="4">
    <location>
        <begin position="2383"/>
        <end position="2403"/>
    </location>
</feature>
<feature type="region of interest" description="Disordered" evidence="4">
    <location>
        <begin position="3460"/>
        <end position="3489"/>
    </location>
</feature>
<dbReference type="InterPro" id="IPR036770">
    <property type="entry name" value="Ankyrin_rpt-contain_sf"/>
</dbReference>
<feature type="region of interest" description="Disordered" evidence="4">
    <location>
        <begin position="2861"/>
        <end position="2881"/>
    </location>
</feature>
<feature type="region of interest" description="Disordered" evidence="4">
    <location>
        <begin position="4907"/>
        <end position="4941"/>
    </location>
</feature>
<evidence type="ECO:0008006" key="7">
    <source>
        <dbReference type="Google" id="ProtNLM"/>
    </source>
</evidence>
<evidence type="ECO:0000256" key="1">
    <source>
        <dbReference type="ARBA" id="ARBA00022737"/>
    </source>
</evidence>
<feature type="region of interest" description="Disordered" evidence="4">
    <location>
        <begin position="1569"/>
        <end position="1588"/>
    </location>
</feature>
<feature type="region of interest" description="Disordered" evidence="4">
    <location>
        <begin position="1116"/>
        <end position="1139"/>
    </location>
</feature>
<feature type="region of interest" description="Disordered" evidence="4">
    <location>
        <begin position="845"/>
        <end position="869"/>
    </location>
</feature>
<feature type="region of interest" description="Disordered" evidence="4">
    <location>
        <begin position="5217"/>
        <end position="5251"/>
    </location>
</feature>
<feature type="region of interest" description="Disordered" evidence="4">
    <location>
        <begin position="2600"/>
        <end position="2630"/>
    </location>
</feature>
<feature type="region of interest" description="Disordered" evidence="4">
    <location>
        <begin position="4317"/>
        <end position="4336"/>
    </location>
</feature>
<feature type="compositionally biased region" description="Polar residues" evidence="4">
    <location>
        <begin position="5217"/>
        <end position="5241"/>
    </location>
</feature>